<dbReference type="GeneID" id="95980227"/>
<evidence type="ECO:0000313" key="1">
    <source>
        <dbReference type="EMBL" id="KAL1303084.1"/>
    </source>
</evidence>
<organism evidence="1 2">
    <name type="scientific">Neodothiora populina</name>
    <dbReference type="NCBI Taxonomy" id="2781224"/>
    <lineage>
        <taxon>Eukaryota</taxon>
        <taxon>Fungi</taxon>
        <taxon>Dikarya</taxon>
        <taxon>Ascomycota</taxon>
        <taxon>Pezizomycotina</taxon>
        <taxon>Dothideomycetes</taxon>
        <taxon>Dothideomycetidae</taxon>
        <taxon>Dothideales</taxon>
        <taxon>Dothioraceae</taxon>
        <taxon>Neodothiora</taxon>
    </lineage>
</organism>
<dbReference type="Proteomes" id="UP001562354">
    <property type="component" value="Unassembled WGS sequence"/>
</dbReference>
<keyword evidence="2" id="KW-1185">Reference proteome</keyword>
<evidence type="ECO:0000313" key="2">
    <source>
        <dbReference type="Proteomes" id="UP001562354"/>
    </source>
</evidence>
<gene>
    <name evidence="1" type="ORF">AAFC00_006528</name>
</gene>
<sequence length="185" mass="20645">MGSRATLFSTITNATAQIPPNTNIEMTIGDSHWKPHQSTTCIPCFNETFPGFPGSSFIHATEVIAARGQMTQNKPRHVDFCTNAAATEGPTMLPNPTIEPRMPWYLPRSCRDTMSDTVTMVSDVMPPEATPERPRKTYSIVELTANPHRRSLTESSINADIKITFRPMGAQLCYCQQPRNIMRSE</sequence>
<dbReference type="RefSeq" id="XP_069199359.1">
    <property type="nucleotide sequence ID" value="XM_069348480.1"/>
</dbReference>
<proteinExistence type="predicted"/>
<reference evidence="1 2" key="1">
    <citation type="submission" date="2024-07" db="EMBL/GenBank/DDBJ databases">
        <title>Draft sequence of the Neodothiora populina.</title>
        <authorList>
            <person name="Drown D.D."/>
            <person name="Schuette U.S."/>
            <person name="Buechlein A.B."/>
            <person name="Rusch D.R."/>
            <person name="Winton L.W."/>
            <person name="Adams G.A."/>
        </authorList>
    </citation>
    <scope>NUCLEOTIDE SEQUENCE [LARGE SCALE GENOMIC DNA]</scope>
    <source>
        <strain evidence="1 2">CPC 39397</strain>
    </source>
</reference>
<protein>
    <submittedName>
        <fullName evidence="1">Uncharacterized protein</fullName>
    </submittedName>
</protein>
<accession>A0ABR3PAD2</accession>
<dbReference type="EMBL" id="JBFMKM010000010">
    <property type="protein sequence ID" value="KAL1303084.1"/>
    <property type="molecule type" value="Genomic_DNA"/>
</dbReference>
<comment type="caution">
    <text evidence="1">The sequence shown here is derived from an EMBL/GenBank/DDBJ whole genome shotgun (WGS) entry which is preliminary data.</text>
</comment>
<name>A0ABR3PAD2_9PEZI</name>